<dbReference type="HOGENOM" id="CLU_3266276_0_0_5"/>
<proteinExistence type="predicted"/>
<keyword evidence="2" id="KW-1185">Reference proteome</keyword>
<reference evidence="2" key="1">
    <citation type="submission" date="2009-11" db="EMBL/GenBank/DDBJ databases">
        <title>Genome sequencing of Bartonella species and comparative genomics.</title>
        <authorList>
            <person name="Engel P."/>
            <person name="Salzburger W."/>
            <person name="Marius L."/>
            <person name="Chao-Chin C."/>
            <person name="Soichi M."/>
            <person name="Christa L."/>
            <person name="Alexandra C."/>
            <person name="Aurelie L."/>
            <person name="Claudine M."/>
            <person name="Stephan S.C."/>
            <person name="Christoph D."/>
        </authorList>
    </citation>
    <scope>NUCLEOTIDE SEQUENCE [LARGE SCALE GENOMIC DNA]</scope>
    <source>
        <strain evidence="2">CIP 104772 / 73</strain>
    </source>
</reference>
<dbReference type="EMBL" id="FN645454">
    <property type="protein sequence ID" value="CBI77034.1"/>
    <property type="molecule type" value="Genomic_DNA"/>
</dbReference>
<evidence type="ECO:0000313" key="1">
    <source>
        <dbReference type="EMBL" id="CBI77034.1"/>
    </source>
</evidence>
<organism evidence="1 2">
    <name type="scientific">Bartonella clarridgeiae (strain CCUG 45776 / CIP 104772 / 73)</name>
    <dbReference type="NCBI Taxonomy" id="696125"/>
    <lineage>
        <taxon>Bacteria</taxon>
        <taxon>Pseudomonadati</taxon>
        <taxon>Pseudomonadota</taxon>
        <taxon>Alphaproteobacteria</taxon>
        <taxon>Hyphomicrobiales</taxon>
        <taxon>Bartonellaceae</taxon>
        <taxon>Bartonella</taxon>
    </lineage>
</organism>
<name>E6YJJ6_BARC7</name>
<dbReference type="Proteomes" id="UP000009101">
    <property type="component" value="Chromosome"/>
</dbReference>
<protein>
    <submittedName>
        <fullName evidence="1">Uncharacterized protein</fullName>
    </submittedName>
</protein>
<dbReference type="KEGG" id="bcd:BARCL_1362"/>
<dbReference type="STRING" id="696125.BARCL_1362"/>
<dbReference type="AlphaFoldDB" id="E6YJJ6"/>
<sequence>MNFMISSFLWNKRKSDFLKNLLTDLDELSFVTVAEKLLVLS</sequence>
<evidence type="ECO:0000313" key="2">
    <source>
        <dbReference type="Proteomes" id="UP000009101"/>
    </source>
</evidence>
<accession>E6YJJ6</accession>
<reference evidence="1 2" key="2">
    <citation type="journal article" date="2011" name="PLoS Genet.">
        <title>Parallel evolution of a type IV secretion system in radiating lineages of the host-restricted bacterial pathogen Bartonella.</title>
        <authorList>
            <person name="Engel P."/>
            <person name="Salzburger W."/>
            <person name="Liesch M."/>
            <person name="Chang C.C."/>
            <person name="Maruyama S."/>
            <person name="Lanz C."/>
            <person name="Calteau A."/>
            <person name="Lajus A."/>
            <person name="Medigue C."/>
            <person name="Schuster S.C."/>
            <person name="Dehio C."/>
        </authorList>
    </citation>
    <scope>NUCLEOTIDE SEQUENCE [LARGE SCALE GENOMIC DNA]</scope>
    <source>
        <strain evidence="2">CIP 104772 / 73</strain>
    </source>
</reference>
<gene>
    <name evidence="1" type="ordered locus">BARCL_1362</name>
</gene>